<dbReference type="AlphaFoldDB" id="A0A0N5B141"/>
<proteinExistence type="predicted"/>
<evidence type="ECO:0000313" key="1">
    <source>
        <dbReference type="Proteomes" id="UP000046393"/>
    </source>
</evidence>
<dbReference type="WBParaSite" id="SMUV_0001099301-mRNA-1">
    <property type="protein sequence ID" value="SMUV_0001099301-mRNA-1"/>
    <property type="gene ID" value="SMUV_0001099301"/>
</dbReference>
<evidence type="ECO:0000313" key="2">
    <source>
        <dbReference type="WBParaSite" id="SMUV_0001099301-mRNA-1"/>
    </source>
</evidence>
<dbReference type="Proteomes" id="UP000046393">
    <property type="component" value="Unplaced"/>
</dbReference>
<name>A0A0N5B141_9BILA</name>
<sequence>MSEDKSTVMAVLHSSSDEQEDSVLISQRWTIFNPNNAKKGKEILMMFDTGCQGTYVDGATAKELEVQLGRRTITEIRTFNSTDP</sequence>
<accession>A0A0N5B141</accession>
<organism evidence="1 2">
    <name type="scientific">Syphacia muris</name>
    <dbReference type="NCBI Taxonomy" id="451379"/>
    <lineage>
        <taxon>Eukaryota</taxon>
        <taxon>Metazoa</taxon>
        <taxon>Ecdysozoa</taxon>
        <taxon>Nematoda</taxon>
        <taxon>Chromadorea</taxon>
        <taxon>Rhabditida</taxon>
        <taxon>Spirurina</taxon>
        <taxon>Oxyuridomorpha</taxon>
        <taxon>Oxyuroidea</taxon>
        <taxon>Oxyuridae</taxon>
        <taxon>Syphacia</taxon>
    </lineage>
</organism>
<reference evidence="2" key="1">
    <citation type="submission" date="2017-02" db="UniProtKB">
        <authorList>
            <consortium name="WormBaseParasite"/>
        </authorList>
    </citation>
    <scope>IDENTIFICATION</scope>
</reference>
<protein>
    <submittedName>
        <fullName evidence="2">DUF1758 domain-containing protein</fullName>
    </submittedName>
</protein>
<keyword evidence="1" id="KW-1185">Reference proteome</keyword>